<keyword evidence="5" id="KW-0472">Membrane</keyword>
<dbReference type="InterPro" id="IPR026645">
    <property type="entry name" value="Dermatopontin"/>
</dbReference>
<gene>
    <name evidence="6" type="ORF">PLOB_00017553</name>
</gene>
<keyword evidence="5" id="KW-1133">Transmembrane helix</keyword>
<feature type="transmembrane region" description="Helical" evidence="5">
    <location>
        <begin position="19"/>
        <end position="39"/>
    </location>
</feature>
<dbReference type="PANTHER" id="PTHR15040:SF1">
    <property type="entry name" value="DERMATOPONTIN-LIKE ISOFORM X1"/>
    <property type="match status" value="1"/>
</dbReference>
<organism evidence="6 7">
    <name type="scientific">Porites lobata</name>
    <dbReference type="NCBI Taxonomy" id="104759"/>
    <lineage>
        <taxon>Eukaryota</taxon>
        <taxon>Metazoa</taxon>
        <taxon>Cnidaria</taxon>
        <taxon>Anthozoa</taxon>
        <taxon>Hexacorallia</taxon>
        <taxon>Scleractinia</taxon>
        <taxon>Fungiina</taxon>
        <taxon>Poritidae</taxon>
        <taxon>Porites</taxon>
    </lineage>
</organism>
<proteinExistence type="inferred from homology"/>
<feature type="non-terminal residue" evidence="6">
    <location>
        <position position="1"/>
    </location>
</feature>
<protein>
    <recommendedName>
        <fullName evidence="8">Hemagglutinin/amebocyte aggregation factor</fullName>
    </recommendedName>
</protein>
<dbReference type="EMBL" id="CALNXK010000209">
    <property type="protein sequence ID" value="CAH3176139.1"/>
    <property type="molecule type" value="Genomic_DNA"/>
</dbReference>
<evidence type="ECO:0000313" key="6">
    <source>
        <dbReference type="EMBL" id="CAH3176139.1"/>
    </source>
</evidence>
<dbReference type="Proteomes" id="UP001159405">
    <property type="component" value="Unassembled WGS sequence"/>
</dbReference>
<evidence type="ECO:0000256" key="1">
    <source>
        <dbReference type="ARBA" id="ARBA00004613"/>
    </source>
</evidence>
<comment type="similarity">
    <text evidence="2">Belongs to the dermatopontin family.</text>
</comment>
<keyword evidence="3" id="KW-0964">Secreted</keyword>
<evidence type="ECO:0000256" key="2">
    <source>
        <dbReference type="ARBA" id="ARBA00008712"/>
    </source>
</evidence>
<keyword evidence="5" id="KW-0812">Transmembrane</keyword>
<dbReference type="Pfam" id="PF14704">
    <property type="entry name" value="DERM"/>
    <property type="match status" value="1"/>
</dbReference>
<accession>A0ABN8RE08</accession>
<evidence type="ECO:0008006" key="8">
    <source>
        <dbReference type="Google" id="ProtNLM"/>
    </source>
</evidence>
<name>A0ABN8RE08_9CNID</name>
<evidence type="ECO:0000313" key="7">
    <source>
        <dbReference type="Proteomes" id="UP001159405"/>
    </source>
</evidence>
<reference evidence="6 7" key="1">
    <citation type="submission" date="2022-05" db="EMBL/GenBank/DDBJ databases">
        <authorList>
            <consortium name="Genoscope - CEA"/>
            <person name="William W."/>
        </authorList>
    </citation>
    <scope>NUCLEOTIDE SEQUENCE [LARGE SCALE GENOMIC DNA]</scope>
</reference>
<dbReference type="PANTHER" id="PTHR15040">
    <property type="entry name" value="DERMATOPONTIN-RELATED"/>
    <property type="match status" value="1"/>
</dbReference>
<evidence type="ECO:0000256" key="4">
    <source>
        <dbReference type="ARBA" id="ARBA00023157"/>
    </source>
</evidence>
<evidence type="ECO:0000256" key="3">
    <source>
        <dbReference type="ARBA" id="ARBA00022525"/>
    </source>
</evidence>
<keyword evidence="7" id="KW-1185">Reference proteome</keyword>
<sequence length="201" mass="23921">VLCSIKQASHEIAMAKITVIRFLLLLMVLELTLVLSAEGKAWWRRRRRRCSSTRPTGVAWVNQWQQHYFTYSCSNRFSLSRWYSIHRNCKEDRIHYFQCRYGPVAYHAGNCWWTNHYVNDYDRPVAFKCHNNGFLTGVRSEYSGPHKDRRFGFRCCQKPGYYQHFCKLTPILNVWDGVLDYNVPFGYSLVGVHSYHDNNYE</sequence>
<comment type="subcellular location">
    <subcellularLocation>
        <location evidence="1">Secreted</location>
    </subcellularLocation>
</comment>
<evidence type="ECO:0000256" key="5">
    <source>
        <dbReference type="SAM" id="Phobius"/>
    </source>
</evidence>
<comment type="caution">
    <text evidence="6">The sequence shown here is derived from an EMBL/GenBank/DDBJ whole genome shotgun (WGS) entry which is preliminary data.</text>
</comment>
<keyword evidence="4" id="KW-1015">Disulfide bond</keyword>